<gene>
    <name evidence="3" type="ORF">HMPREF9151_00880</name>
</gene>
<keyword evidence="4" id="KW-1185">Reference proteome</keyword>
<dbReference type="Proteomes" id="UP000010433">
    <property type="component" value="Unassembled WGS sequence"/>
</dbReference>
<dbReference type="InterPro" id="IPR049236">
    <property type="entry name" value="DUF6850"/>
</dbReference>
<dbReference type="EMBL" id="AMEP01000060">
    <property type="protein sequence ID" value="EKY02073.1"/>
    <property type="molecule type" value="Genomic_DNA"/>
</dbReference>
<proteinExistence type="predicted"/>
<evidence type="ECO:0000256" key="1">
    <source>
        <dbReference type="SAM" id="SignalP"/>
    </source>
</evidence>
<protein>
    <recommendedName>
        <fullName evidence="2">DUF6850 domain-containing protein</fullName>
    </recommendedName>
</protein>
<dbReference type="OrthoDB" id="749016at2"/>
<keyword evidence="1" id="KW-0732">Signal</keyword>
<dbReference type="RefSeq" id="WP_009162097.1">
    <property type="nucleotide sequence ID" value="NZ_KB290984.1"/>
</dbReference>
<evidence type="ECO:0000313" key="3">
    <source>
        <dbReference type="EMBL" id="EKY02073.1"/>
    </source>
</evidence>
<dbReference type="HOGENOM" id="CLU_037934_0_0_10"/>
<organism evidence="3 4">
    <name type="scientific">Hoylesella saccharolytica F0055</name>
    <dbReference type="NCBI Taxonomy" id="1127699"/>
    <lineage>
        <taxon>Bacteria</taxon>
        <taxon>Pseudomonadati</taxon>
        <taxon>Bacteroidota</taxon>
        <taxon>Bacteroidia</taxon>
        <taxon>Bacteroidales</taxon>
        <taxon>Prevotellaceae</taxon>
        <taxon>Hoylesella</taxon>
    </lineage>
</organism>
<dbReference type="Pfam" id="PF21012">
    <property type="entry name" value="DUF6850"/>
    <property type="match status" value="1"/>
</dbReference>
<evidence type="ECO:0000313" key="4">
    <source>
        <dbReference type="Proteomes" id="UP000010433"/>
    </source>
</evidence>
<dbReference type="AlphaFoldDB" id="L1NFC1"/>
<feature type="domain" description="DUF6850" evidence="2">
    <location>
        <begin position="73"/>
        <end position="563"/>
    </location>
</feature>
<evidence type="ECO:0000259" key="2">
    <source>
        <dbReference type="Pfam" id="PF21012"/>
    </source>
</evidence>
<accession>L1NFC1</accession>
<name>L1NFC1_9BACT</name>
<dbReference type="PATRIC" id="fig|1127699.3.peg.811"/>
<feature type="signal peptide" evidence="1">
    <location>
        <begin position="1"/>
        <end position="23"/>
    </location>
</feature>
<feature type="chain" id="PRO_5003954363" description="DUF6850 domain-containing protein" evidence="1">
    <location>
        <begin position="24"/>
        <end position="563"/>
    </location>
</feature>
<sequence>MKTKTGSYLLAAMLLAAPGRLYAQQHDTVRVTRIDTAVVRMLEGSLTCLVPPTAFRSFAFVSSASPWLSSENAAGLTAFLRRRNISQADVAWQRGWGDFTDFSQSRQTIEVDAASESFYRLNRRSVVYGKMAYNNFSGEDMGGSVFVNPDRKPFDIVEDSLTNLGRKHRDTYHLVGAVGIDLFRGIGLGLKADYTAANYAKYKDLRHFNKLMNLKFTAGIRLLLGRRGSAGAHYLYRRNTESVRFSTYGRVDKTFKSLIDYGGFMGEVEQFGNYGYTNKNLIQMLFDEYQGGALQLEWQVGKLSFFNELSAAHRTGFYGKDSPYSVIHSQHRSAVYQYRAVLTFRQWRTHHRLALTLDAENLENHRTTYIEQRNDNGVSYYNYFDPVRTANKLFTNGSVIYTGFINVQGDQPIWRIDVGARWMHRRQTAYRYPYYRRQDLRNIEGFAQVERNVIWNVQMLTAMLGASFSDGSGAPFEDATFVAPSDKQTPPPTMNAWLYRQYAVLTAAQFALQAALKYSFVVPRTSLPMYIKAQINYRHAAHTPYVMQNRHRATFGISAGCTF</sequence>
<comment type="caution">
    <text evidence="3">The sequence shown here is derived from an EMBL/GenBank/DDBJ whole genome shotgun (WGS) entry which is preliminary data.</text>
</comment>
<reference evidence="3 4" key="1">
    <citation type="submission" date="2012-05" db="EMBL/GenBank/DDBJ databases">
        <authorList>
            <person name="Weinstock G."/>
            <person name="Sodergren E."/>
            <person name="Lobos E.A."/>
            <person name="Fulton L."/>
            <person name="Fulton R."/>
            <person name="Courtney L."/>
            <person name="Fronick C."/>
            <person name="O'Laughlin M."/>
            <person name="Godfrey J."/>
            <person name="Wilson R.M."/>
            <person name="Miner T."/>
            <person name="Farmer C."/>
            <person name="Delehaunty K."/>
            <person name="Cordes M."/>
            <person name="Minx P."/>
            <person name="Tomlinson C."/>
            <person name="Chen J."/>
            <person name="Wollam A."/>
            <person name="Pepin K.H."/>
            <person name="Bhonagiri V."/>
            <person name="Zhang X."/>
            <person name="Suruliraj S."/>
            <person name="Warren W."/>
            <person name="Mitreva M."/>
            <person name="Mardis E.R."/>
            <person name="Wilson R.K."/>
        </authorList>
    </citation>
    <scope>NUCLEOTIDE SEQUENCE [LARGE SCALE GENOMIC DNA]</scope>
    <source>
        <strain evidence="3 4">F0055</strain>
    </source>
</reference>